<feature type="region of interest" description="Disordered" evidence="1">
    <location>
        <begin position="65"/>
        <end position="109"/>
    </location>
</feature>
<dbReference type="EMBL" id="JBHRTL010000005">
    <property type="protein sequence ID" value="MFC3154588.1"/>
    <property type="molecule type" value="Genomic_DNA"/>
</dbReference>
<dbReference type="RefSeq" id="WP_382414936.1">
    <property type="nucleotide sequence ID" value="NZ_AP031500.1"/>
</dbReference>
<proteinExistence type="predicted"/>
<gene>
    <name evidence="2" type="ORF">ACFOEB_05180</name>
</gene>
<organism evidence="2 3">
    <name type="scientific">Gilvimarinus japonicus</name>
    <dbReference type="NCBI Taxonomy" id="1796469"/>
    <lineage>
        <taxon>Bacteria</taxon>
        <taxon>Pseudomonadati</taxon>
        <taxon>Pseudomonadota</taxon>
        <taxon>Gammaproteobacteria</taxon>
        <taxon>Cellvibrionales</taxon>
        <taxon>Cellvibrionaceae</taxon>
        <taxon>Gilvimarinus</taxon>
    </lineage>
</organism>
<comment type="caution">
    <text evidence="2">The sequence shown here is derived from an EMBL/GenBank/DDBJ whole genome shotgun (WGS) entry which is preliminary data.</text>
</comment>
<evidence type="ECO:0000313" key="3">
    <source>
        <dbReference type="Proteomes" id="UP001595548"/>
    </source>
</evidence>
<protein>
    <submittedName>
        <fullName evidence="2">Uncharacterized protein</fullName>
    </submittedName>
</protein>
<sequence>MQYSKPMIDLVMEVRRRLPSSLKPSVKLANPDLLSELLQHYPHCRDTITRALIKELMQLAGSPWPAQLEQPNTTPSPHVQTKVYRGQVSLEETPPHAAKAPEPDTKRPVRVYRGQVIYS</sequence>
<evidence type="ECO:0000313" key="2">
    <source>
        <dbReference type="EMBL" id="MFC3154588.1"/>
    </source>
</evidence>
<dbReference type="Proteomes" id="UP001595548">
    <property type="component" value="Unassembled WGS sequence"/>
</dbReference>
<keyword evidence="3" id="KW-1185">Reference proteome</keyword>
<name>A0ABV7HPG0_9GAMM</name>
<evidence type="ECO:0000256" key="1">
    <source>
        <dbReference type="SAM" id="MobiDB-lite"/>
    </source>
</evidence>
<reference evidence="3" key="1">
    <citation type="journal article" date="2019" name="Int. J. Syst. Evol. Microbiol.">
        <title>The Global Catalogue of Microorganisms (GCM) 10K type strain sequencing project: providing services to taxonomists for standard genome sequencing and annotation.</title>
        <authorList>
            <consortium name="The Broad Institute Genomics Platform"/>
            <consortium name="The Broad Institute Genome Sequencing Center for Infectious Disease"/>
            <person name="Wu L."/>
            <person name="Ma J."/>
        </authorList>
    </citation>
    <scope>NUCLEOTIDE SEQUENCE [LARGE SCALE GENOMIC DNA]</scope>
    <source>
        <strain evidence="3">KCTC 52141</strain>
    </source>
</reference>
<feature type="compositionally biased region" description="Polar residues" evidence="1">
    <location>
        <begin position="69"/>
        <end position="79"/>
    </location>
</feature>
<accession>A0ABV7HPG0</accession>